<dbReference type="EMBL" id="JXXN02001944">
    <property type="protein sequence ID" value="THD23793.1"/>
    <property type="molecule type" value="Genomic_DNA"/>
</dbReference>
<organism evidence="4 5">
    <name type="scientific">Fasciola hepatica</name>
    <name type="common">Liver fluke</name>
    <dbReference type="NCBI Taxonomy" id="6192"/>
    <lineage>
        <taxon>Eukaryota</taxon>
        <taxon>Metazoa</taxon>
        <taxon>Spiralia</taxon>
        <taxon>Lophotrochozoa</taxon>
        <taxon>Platyhelminthes</taxon>
        <taxon>Trematoda</taxon>
        <taxon>Digenea</taxon>
        <taxon>Plagiorchiida</taxon>
        <taxon>Echinostomata</taxon>
        <taxon>Echinostomatoidea</taxon>
        <taxon>Fasciolidae</taxon>
        <taxon>Fasciola</taxon>
    </lineage>
</organism>
<sequence length="1325" mass="151884">MCDWKKHYLIVYILVLWFGVHQLSGLQHFLAGVRSYRNYVIDQSNGFLRRIAPVSLTVEPVELSPLPMPENQTGDGTLLQAVPYSLDQLIRAYGHALLDHSWNIHEIAPVVHLNMLWPGETSRPISLPCWAPAQPVPIRLNQTTYRSHSRTWYIGQGNTLSLSMASAFGYKTEPSSGALQVTPFMGLRYDHSVFTCALSRETPSSKAPRPKVSFAQTHMIYFQTTDPSVNMEKSKVRVTADLDFRAYAFDSDSPACNNHPRYEGQTVCTESPWMNIDPIEQNTVERGYRMFRHPNLRFDPIPNLLTSINETVRDFCRIYSCVITVGPAVRPFYKEKDTDDAQQEAKTFVEFYRDWIVLQGTRTAQKMTPLSKKWKSGNVRVTHNLPGNEVLNISVTIRFTNELVDCNMVYQMIEPDMGDLQQTAHHFSLENEPAAPLSKMLQPHEMTWFRTRERTDAEKYRPTMCLSQGPRDRASFGDLSDEAILPFDGFTAVFVVPKVDESSTLVEFNLEEGACELQVLCKNKICTFSLSLSHNPLYELPIHEIPAGGVHEFMERGRQFTSNVFILVAHPVRRSGDVWKQFLSVYRNMHRVTDGDAEIDSELLSRRCGGNSTSTAMEKEGSMIKLLNWPEYELSGPSVVRAEAAYKQLIKECNESYTGIPYNASAQPYLSEIYPNNAVRMHYALSGLPCSGPCRSGYDKSYSAHMMCYTTRKREPCTKEFFTIISREIYDMTRDSNSPLYSAFAIQYCKSEFLRINELGASQIASQEARSCNISGNIRSLSRVIKCEQDRPLEELKDKFDLNQCMLVKKDENHRHRLALDAVKLRLKPVIRSCRPHPDVAPLYQSYKRENFRVYMRTHNDRKCPIGYRKEKSVDNFTCTRCPADSYADINTELNTCQGCPMTRPSTFFADSASSTQCSNEQLNQIRGLFLRSTFLSSPPATHTQMFFRYDTANYTDEEWESGFDFTTPQWWNFPYNKFESLEHLKPNESYLENQRQAISAFLAMTQLTFSDGEVFLLLVISTSLAVYGGVISMLILAATSIPRPCPAIGFYGPDPSFKERIGLAIYCQLAKIGLMIFSIWKRIIARVTYETKRARQSMVSQRLSRVTSTAGKRMSSLLRRQWDKNRLPPLTDRQKALIRLVSETTINRIVEFAERELAERRQRRELIREEQHRRRQEVGEIEAEAADIEAMAAVAQREAKEAEQYVADAKDGKSRLLALQAAEEAKQRAESLTSRASRMRMSASQRLTEILEFDLEEELIPIHKRRLSIEDEHAIQNAAPELRAFLRLPRHHTAAYFLLHPDIHQDELLRKTAFPAPERDWKRT</sequence>
<keyword evidence="5" id="KW-1185">Reference proteome</keyword>
<keyword evidence="2" id="KW-0812">Transmembrane</keyword>
<reference evidence="4" key="1">
    <citation type="submission" date="2019-03" db="EMBL/GenBank/DDBJ databases">
        <title>Improved annotation for the trematode Fasciola hepatica.</title>
        <authorList>
            <person name="Choi Y.-J."/>
            <person name="Martin J."/>
            <person name="Mitreva M."/>
        </authorList>
    </citation>
    <scope>NUCLEOTIDE SEQUENCE [LARGE SCALE GENOMIC DNA]</scope>
</reference>
<evidence type="ECO:0000256" key="2">
    <source>
        <dbReference type="SAM" id="Phobius"/>
    </source>
</evidence>
<feature type="coiled-coil region" evidence="1">
    <location>
        <begin position="1151"/>
        <end position="1243"/>
    </location>
</feature>
<feature type="transmembrane region" description="Helical" evidence="2">
    <location>
        <begin position="1015"/>
        <end position="1042"/>
    </location>
</feature>
<evidence type="ECO:0000313" key="4">
    <source>
        <dbReference type="EMBL" id="THD23793.1"/>
    </source>
</evidence>
<evidence type="ECO:0000256" key="1">
    <source>
        <dbReference type="SAM" id="Coils"/>
    </source>
</evidence>
<evidence type="ECO:0000259" key="3">
    <source>
        <dbReference type="PROSITE" id="PS50835"/>
    </source>
</evidence>
<name>A0A4E0R7T1_FASHE</name>
<proteinExistence type="predicted"/>
<evidence type="ECO:0000313" key="5">
    <source>
        <dbReference type="Proteomes" id="UP000230066"/>
    </source>
</evidence>
<dbReference type="Proteomes" id="UP000230066">
    <property type="component" value="Unassembled WGS sequence"/>
</dbReference>
<comment type="caution">
    <text evidence="4">The sequence shown here is derived from an EMBL/GenBank/DDBJ whole genome shotgun (WGS) entry which is preliminary data.</text>
</comment>
<keyword evidence="2" id="KW-0472">Membrane</keyword>
<accession>A0A4E0R7T1</accession>
<protein>
    <recommendedName>
        <fullName evidence="3">Ig-like domain-containing protein</fullName>
    </recommendedName>
</protein>
<keyword evidence="1" id="KW-0175">Coiled coil</keyword>
<feature type="domain" description="Ig-like" evidence="3">
    <location>
        <begin position="109"/>
        <end position="213"/>
    </location>
</feature>
<dbReference type="PROSITE" id="PS50835">
    <property type="entry name" value="IG_LIKE"/>
    <property type="match status" value="1"/>
</dbReference>
<gene>
    <name evidence="4" type="ORF">D915_005392</name>
</gene>
<dbReference type="InterPro" id="IPR007110">
    <property type="entry name" value="Ig-like_dom"/>
</dbReference>
<keyword evidence="2" id="KW-1133">Transmembrane helix</keyword>